<proteinExistence type="predicted"/>
<protein>
    <recommendedName>
        <fullName evidence="4">RING-type domain-containing protein</fullName>
    </recommendedName>
</protein>
<dbReference type="Gene3D" id="3.30.40.10">
    <property type="entry name" value="Zinc/RING finger domain, C3HC4 (zinc finger)"/>
    <property type="match status" value="1"/>
</dbReference>
<dbReference type="AlphaFoldDB" id="A0A9J6E9L4"/>
<organism evidence="2 3">
    <name type="scientific">Rhipicephalus microplus</name>
    <name type="common">Cattle tick</name>
    <name type="synonym">Boophilus microplus</name>
    <dbReference type="NCBI Taxonomy" id="6941"/>
    <lineage>
        <taxon>Eukaryota</taxon>
        <taxon>Metazoa</taxon>
        <taxon>Ecdysozoa</taxon>
        <taxon>Arthropoda</taxon>
        <taxon>Chelicerata</taxon>
        <taxon>Arachnida</taxon>
        <taxon>Acari</taxon>
        <taxon>Parasitiformes</taxon>
        <taxon>Ixodida</taxon>
        <taxon>Ixodoidea</taxon>
        <taxon>Ixodidae</taxon>
        <taxon>Rhipicephalinae</taxon>
        <taxon>Rhipicephalus</taxon>
        <taxon>Boophilus</taxon>
    </lineage>
</organism>
<dbReference type="SUPFAM" id="SSF57850">
    <property type="entry name" value="RING/U-box"/>
    <property type="match status" value="1"/>
</dbReference>
<evidence type="ECO:0000256" key="1">
    <source>
        <dbReference type="SAM" id="MobiDB-lite"/>
    </source>
</evidence>
<name>A0A9J6E9L4_RHIMP</name>
<comment type="caution">
    <text evidence="2">The sequence shown here is derived from an EMBL/GenBank/DDBJ whole genome shotgun (WGS) entry which is preliminary data.</text>
</comment>
<evidence type="ECO:0000313" key="3">
    <source>
        <dbReference type="Proteomes" id="UP000821866"/>
    </source>
</evidence>
<reference evidence="2" key="1">
    <citation type="journal article" date="2020" name="Cell">
        <title>Large-Scale Comparative Analyses of Tick Genomes Elucidate Their Genetic Diversity and Vector Capacities.</title>
        <authorList>
            <consortium name="Tick Genome and Microbiome Consortium (TIGMIC)"/>
            <person name="Jia N."/>
            <person name="Wang J."/>
            <person name="Shi W."/>
            <person name="Du L."/>
            <person name="Sun Y."/>
            <person name="Zhan W."/>
            <person name="Jiang J.F."/>
            <person name="Wang Q."/>
            <person name="Zhang B."/>
            <person name="Ji P."/>
            <person name="Bell-Sakyi L."/>
            <person name="Cui X.M."/>
            <person name="Yuan T.T."/>
            <person name="Jiang B.G."/>
            <person name="Yang W.F."/>
            <person name="Lam T.T."/>
            <person name="Chang Q.C."/>
            <person name="Ding S.J."/>
            <person name="Wang X.J."/>
            <person name="Zhu J.G."/>
            <person name="Ruan X.D."/>
            <person name="Zhao L."/>
            <person name="Wei J.T."/>
            <person name="Ye R.Z."/>
            <person name="Que T.C."/>
            <person name="Du C.H."/>
            <person name="Zhou Y.H."/>
            <person name="Cheng J.X."/>
            <person name="Dai P.F."/>
            <person name="Guo W.B."/>
            <person name="Han X.H."/>
            <person name="Huang E.J."/>
            <person name="Li L.F."/>
            <person name="Wei W."/>
            <person name="Gao Y.C."/>
            <person name="Liu J.Z."/>
            <person name="Shao H.Z."/>
            <person name="Wang X."/>
            <person name="Wang C.C."/>
            <person name="Yang T.C."/>
            <person name="Huo Q.B."/>
            <person name="Li W."/>
            <person name="Chen H.Y."/>
            <person name="Chen S.E."/>
            <person name="Zhou L.G."/>
            <person name="Ni X.B."/>
            <person name="Tian J.H."/>
            <person name="Sheng Y."/>
            <person name="Liu T."/>
            <person name="Pan Y.S."/>
            <person name="Xia L.Y."/>
            <person name="Li J."/>
            <person name="Zhao F."/>
            <person name="Cao W.C."/>
        </authorList>
    </citation>
    <scope>NUCLEOTIDE SEQUENCE</scope>
    <source>
        <strain evidence="2">Rmic-2018</strain>
    </source>
</reference>
<dbReference type="InterPro" id="IPR013083">
    <property type="entry name" value="Znf_RING/FYVE/PHD"/>
</dbReference>
<gene>
    <name evidence="2" type="ORF">HPB51_012490</name>
</gene>
<keyword evidence="3" id="KW-1185">Reference proteome</keyword>
<dbReference type="EMBL" id="JABSTU010000005">
    <property type="protein sequence ID" value="KAH8031022.1"/>
    <property type="molecule type" value="Genomic_DNA"/>
</dbReference>
<feature type="compositionally biased region" description="Basic residues" evidence="1">
    <location>
        <begin position="38"/>
        <end position="47"/>
    </location>
</feature>
<reference evidence="2" key="2">
    <citation type="submission" date="2021-09" db="EMBL/GenBank/DDBJ databases">
        <authorList>
            <person name="Jia N."/>
            <person name="Wang J."/>
            <person name="Shi W."/>
            <person name="Du L."/>
            <person name="Sun Y."/>
            <person name="Zhan W."/>
            <person name="Jiang J."/>
            <person name="Wang Q."/>
            <person name="Zhang B."/>
            <person name="Ji P."/>
            <person name="Sakyi L.B."/>
            <person name="Cui X."/>
            <person name="Yuan T."/>
            <person name="Jiang B."/>
            <person name="Yang W."/>
            <person name="Lam T.T.-Y."/>
            <person name="Chang Q."/>
            <person name="Ding S."/>
            <person name="Wang X."/>
            <person name="Zhu J."/>
            <person name="Ruan X."/>
            <person name="Zhao L."/>
            <person name="Wei J."/>
            <person name="Que T."/>
            <person name="Du C."/>
            <person name="Cheng J."/>
            <person name="Dai P."/>
            <person name="Han X."/>
            <person name="Huang E."/>
            <person name="Gao Y."/>
            <person name="Liu J."/>
            <person name="Shao H."/>
            <person name="Ye R."/>
            <person name="Li L."/>
            <person name="Wei W."/>
            <person name="Wang X."/>
            <person name="Wang C."/>
            <person name="Huo Q."/>
            <person name="Li W."/>
            <person name="Guo W."/>
            <person name="Chen H."/>
            <person name="Chen S."/>
            <person name="Zhou L."/>
            <person name="Zhou L."/>
            <person name="Ni X."/>
            <person name="Tian J."/>
            <person name="Zhou Y."/>
            <person name="Sheng Y."/>
            <person name="Liu T."/>
            <person name="Pan Y."/>
            <person name="Xia L."/>
            <person name="Li J."/>
            <person name="Zhao F."/>
            <person name="Cao W."/>
        </authorList>
    </citation>
    <scope>NUCLEOTIDE SEQUENCE</scope>
    <source>
        <strain evidence="2">Rmic-2018</strain>
        <tissue evidence="2">Larvae</tissue>
    </source>
</reference>
<sequence>MGDTKNRIANDVSVVHAASCRDFHDLNATSTMQAETRRRGKRPRSPSRRVLQSPRRGSSSYLLRGFGSPFLDSVPVTFLRRLPSACVCAGCQSIHATAARLPCGHTLCEPCRDVAFSLPLKRTALPDQETVEEPRNGTCVIDGDPFSSLDLQLLDFSREAMYREMVICPNAEFGCRFRGELRYLEQHCLDKCRLQIAGSSGKRDWPARDIIRHVLRRAAESSRVPQQNLKTAKRRLLGTFDL</sequence>
<feature type="region of interest" description="Disordered" evidence="1">
    <location>
        <begin position="31"/>
        <end position="56"/>
    </location>
</feature>
<evidence type="ECO:0008006" key="4">
    <source>
        <dbReference type="Google" id="ProtNLM"/>
    </source>
</evidence>
<evidence type="ECO:0000313" key="2">
    <source>
        <dbReference type="EMBL" id="KAH8031022.1"/>
    </source>
</evidence>
<accession>A0A9J6E9L4</accession>
<dbReference type="Proteomes" id="UP000821866">
    <property type="component" value="Chromosome 3"/>
</dbReference>